<dbReference type="CDD" id="cd13585">
    <property type="entry name" value="PBP2_TMBP_like"/>
    <property type="match status" value="1"/>
</dbReference>
<evidence type="ECO:0000256" key="7">
    <source>
        <dbReference type="SAM" id="SignalP"/>
    </source>
</evidence>
<accession>A0A2K8KPK0</accession>
<proteinExistence type="inferred from homology"/>
<dbReference type="InterPro" id="IPR006059">
    <property type="entry name" value="SBP"/>
</dbReference>
<comment type="subcellular location">
    <subcellularLocation>
        <location evidence="1">Periplasm</location>
    </subcellularLocation>
</comment>
<evidence type="ECO:0000256" key="1">
    <source>
        <dbReference type="ARBA" id="ARBA00004418"/>
    </source>
</evidence>
<dbReference type="OrthoDB" id="5580590at2"/>
<dbReference type="EMBL" id="CP011797">
    <property type="protein sequence ID" value="ATX75979.1"/>
    <property type="molecule type" value="Genomic_DNA"/>
</dbReference>
<protein>
    <recommendedName>
        <fullName evidence="4">sn-glycerol-3-phosphate-binding periplasmic protein UgpB</fullName>
    </recommendedName>
</protein>
<dbReference type="PANTHER" id="PTHR43649">
    <property type="entry name" value="ARABINOSE-BINDING PROTEIN-RELATED"/>
    <property type="match status" value="1"/>
</dbReference>
<gene>
    <name evidence="8" type="ORF">REIFOR_00811</name>
</gene>
<organism evidence="8 9">
    <name type="scientific">Reinekea forsetii</name>
    <dbReference type="NCBI Taxonomy" id="1336806"/>
    <lineage>
        <taxon>Bacteria</taxon>
        <taxon>Pseudomonadati</taxon>
        <taxon>Pseudomonadota</taxon>
        <taxon>Gammaproteobacteria</taxon>
        <taxon>Oceanospirillales</taxon>
        <taxon>Saccharospirillaceae</taxon>
        <taxon>Reinekea</taxon>
    </lineage>
</organism>
<evidence type="ECO:0000256" key="2">
    <source>
        <dbReference type="ARBA" id="ARBA00008520"/>
    </source>
</evidence>
<keyword evidence="5" id="KW-0813">Transport</keyword>
<dbReference type="Pfam" id="PF13416">
    <property type="entry name" value="SBP_bac_8"/>
    <property type="match status" value="1"/>
</dbReference>
<evidence type="ECO:0000256" key="4">
    <source>
        <dbReference type="ARBA" id="ARBA00017470"/>
    </source>
</evidence>
<evidence type="ECO:0000256" key="5">
    <source>
        <dbReference type="ARBA" id="ARBA00022448"/>
    </source>
</evidence>
<dbReference type="RefSeq" id="WP_100256353.1">
    <property type="nucleotide sequence ID" value="NZ_CP011797.1"/>
</dbReference>
<dbReference type="SUPFAM" id="SSF53850">
    <property type="entry name" value="Periplasmic binding protein-like II"/>
    <property type="match status" value="1"/>
</dbReference>
<dbReference type="Gene3D" id="3.40.190.10">
    <property type="entry name" value="Periplasmic binding protein-like II"/>
    <property type="match status" value="1"/>
</dbReference>
<evidence type="ECO:0000256" key="3">
    <source>
        <dbReference type="ARBA" id="ARBA00011557"/>
    </source>
</evidence>
<feature type="signal peptide" evidence="7">
    <location>
        <begin position="1"/>
        <end position="21"/>
    </location>
</feature>
<dbReference type="PANTHER" id="PTHR43649:SF31">
    <property type="entry name" value="SN-GLYCEROL-3-PHOSPHATE-BINDING PERIPLASMIC PROTEIN UGPB"/>
    <property type="match status" value="1"/>
</dbReference>
<reference evidence="8 9" key="1">
    <citation type="journal article" date="2017" name="Environ. Microbiol.">
        <title>Genomic and physiological analyses of 'Reinekea forsetii' reveal a versatile opportunistic lifestyle during spring algae blooms.</title>
        <authorList>
            <person name="Avci B."/>
            <person name="Hahnke R.L."/>
            <person name="Chafee M."/>
            <person name="Fischer T."/>
            <person name="Gruber-Vodicka H."/>
            <person name="Tegetmeyer H.E."/>
            <person name="Harder J."/>
            <person name="Fuchs B.M."/>
            <person name="Amann R.I."/>
            <person name="Teeling H."/>
        </authorList>
    </citation>
    <scope>NUCLEOTIDE SEQUENCE [LARGE SCALE GENOMIC DNA]</scope>
    <source>
        <strain evidence="8 9">Hel1_31_D35</strain>
    </source>
</reference>
<comment type="subunit">
    <text evidence="3">The complex is composed of two ATP-binding proteins (UgpC), two transmembrane proteins (UgpA and UgpE) and a solute-binding protein (UgpB).</text>
</comment>
<evidence type="ECO:0000256" key="6">
    <source>
        <dbReference type="ARBA" id="ARBA00022729"/>
    </source>
</evidence>
<name>A0A2K8KPK0_9GAMM</name>
<dbReference type="KEGG" id="rfo:REIFOR_00811"/>
<keyword evidence="6 7" id="KW-0732">Signal</keyword>
<evidence type="ECO:0000313" key="8">
    <source>
        <dbReference type="EMBL" id="ATX75979.1"/>
    </source>
</evidence>
<dbReference type="AlphaFoldDB" id="A0A2K8KPK0"/>
<feature type="chain" id="PRO_5014635901" description="sn-glycerol-3-phosphate-binding periplasmic protein UgpB" evidence="7">
    <location>
        <begin position="22"/>
        <end position="433"/>
    </location>
</feature>
<sequence>MKIKTMALTSLALGIAFQANAGEVKYVLWDSNQLPAYEQCAVDFTAKNPGINVAITQSGWDDYWTALSTGFVSGTAPDVFTNHLAKYPEFAKNKQLVDLSELVKKDSVNTSQYSPGLYQVWGKDGAQYGLPKDWDTIAMIVNMDMARSAGVSLNELNNMTWNPQDGGSFEQVVRKLTVDKNGNNAATGAFDSKNVEVFGYQNPGSGGMMGQTEWSHFAVSNGFKYQDSAWNGKFYYDSPKLAETLAYLTSMATNGLSADFKNSQSLGADAMFMAGKTAIVPQGSWMITHFATNSTFDYQWIPLPVGPTGKRATMFNGLADSIWSGSKNKTEAWEWVKYLGSADCQNVVAERGVVFPAIKGMAEKAIAAQTARGIDSSAFLTMANSNTFLAPIANNGARINELVNGAIESILLGKDDAQDALTKVNKKVLKLNK</sequence>
<comment type="similarity">
    <text evidence="2">Belongs to the bacterial solute-binding protein 1 family.</text>
</comment>
<evidence type="ECO:0000313" key="9">
    <source>
        <dbReference type="Proteomes" id="UP000229757"/>
    </source>
</evidence>
<dbReference type="InterPro" id="IPR050490">
    <property type="entry name" value="Bact_solute-bd_prot1"/>
</dbReference>
<keyword evidence="9" id="KW-1185">Reference proteome</keyword>
<dbReference type="GO" id="GO:0042597">
    <property type="term" value="C:periplasmic space"/>
    <property type="evidence" value="ECO:0007669"/>
    <property type="project" value="UniProtKB-SubCell"/>
</dbReference>
<dbReference type="Proteomes" id="UP000229757">
    <property type="component" value="Chromosome"/>
</dbReference>